<evidence type="ECO:0000313" key="1">
    <source>
        <dbReference type="EMBL" id="KAF2633921.1"/>
    </source>
</evidence>
<keyword evidence="2" id="KW-1185">Reference proteome</keyword>
<dbReference type="EMBL" id="MU006701">
    <property type="protein sequence ID" value="KAF2633921.1"/>
    <property type="molecule type" value="Genomic_DNA"/>
</dbReference>
<evidence type="ECO:0000313" key="2">
    <source>
        <dbReference type="Proteomes" id="UP000799754"/>
    </source>
</evidence>
<sequence length="549" mass="61207">MGIPGLARRSEPYAECRSAQQLDGYHAIIDGPSLAYHAHKLALAGSPRVPSYADINTEAIRWLNSLETANIKVSKIVFDGALPPSKRNERIHRLEQNNSRVRNYRVQYPTSSCPVPAYLGSILHAFLAPSLREALLETPFASRTRIEPGEADDWCALHAKDHARSIIFTSDTDLLLYSYPAETLIVFFQDADVTTGVKSYCPEQIRQRLQLQSLAQFAFAMSREPSHTSDDLTRDAQNLDLTSDTYLDFSGRYAGRTTVPSHFSKDSGLPLPLQSLDVRTSEFVHQALDGSPAPLVYLPLLVEDPNQSSAWSSGQDYRKLAYYILAPKTSTVHEYRRKAQGISVQELALHNLDVSTSDMMAHISGVSKWAGDKNVASGLMWPLFALSIVLLDSKTTPSVPVVLHILNGDFDNSWEFIHLTARLQAVLYSLRMLQQVITVHQAIHGASGTGTDDIALQMAKQLSNLSSIADTFTVPGQSRKLLAEYEQLKNMVEEIYTASGVEIPIEHVSNKKKKKQSREAERKKKKQEQRQQARPQTSNVFSMLDSKQT</sequence>
<dbReference type="Proteomes" id="UP000799754">
    <property type="component" value="Unassembled WGS sequence"/>
</dbReference>
<accession>A0ACB6SHU7</accession>
<comment type="caution">
    <text evidence="1">The sequence shown here is derived from an EMBL/GenBank/DDBJ whole genome shotgun (WGS) entry which is preliminary data.</text>
</comment>
<protein>
    <submittedName>
        <fullName evidence="1">Uncharacterized protein</fullName>
    </submittedName>
</protein>
<organism evidence="1 2">
    <name type="scientific">Macroventuria anomochaeta</name>
    <dbReference type="NCBI Taxonomy" id="301207"/>
    <lineage>
        <taxon>Eukaryota</taxon>
        <taxon>Fungi</taxon>
        <taxon>Dikarya</taxon>
        <taxon>Ascomycota</taxon>
        <taxon>Pezizomycotina</taxon>
        <taxon>Dothideomycetes</taxon>
        <taxon>Pleosporomycetidae</taxon>
        <taxon>Pleosporales</taxon>
        <taxon>Pleosporineae</taxon>
        <taxon>Didymellaceae</taxon>
        <taxon>Macroventuria</taxon>
    </lineage>
</organism>
<proteinExistence type="predicted"/>
<gene>
    <name evidence="1" type="ORF">BU25DRAFT_381777</name>
</gene>
<name>A0ACB6SHU7_9PLEO</name>
<reference evidence="1" key="1">
    <citation type="journal article" date="2020" name="Stud. Mycol.">
        <title>101 Dothideomycetes genomes: a test case for predicting lifestyles and emergence of pathogens.</title>
        <authorList>
            <person name="Haridas S."/>
            <person name="Albert R."/>
            <person name="Binder M."/>
            <person name="Bloem J."/>
            <person name="Labutti K."/>
            <person name="Salamov A."/>
            <person name="Andreopoulos B."/>
            <person name="Baker S."/>
            <person name="Barry K."/>
            <person name="Bills G."/>
            <person name="Bluhm B."/>
            <person name="Cannon C."/>
            <person name="Castanera R."/>
            <person name="Culley D."/>
            <person name="Daum C."/>
            <person name="Ezra D."/>
            <person name="Gonzalez J."/>
            <person name="Henrissat B."/>
            <person name="Kuo A."/>
            <person name="Liang C."/>
            <person name="Lipzen A."/>
            <person name="Lutzoni F."/>
            <person name="Magnuson J."/>
            <person name="Mondo S."/>
            <person name="Nolan M."/>
            <person name="Ohm R."/>
            <person name="Pangilinan J."/>
            <person name="Park H.-J."/>
            <person name="Ramirez L."/>
            <person name="Alfaro M."/>
            <person name="Sun H."/>
            <person name="Tritt A."/>
            <person name="Yoshinaga Y."/>
            <person name="Zwiers L.-H."/>
            <person name="Turgeon B."/>
            <person name="Goodwin S."/>
            <person name="Spatafora J."/>
            <person name="Crous P."/>
            <person name="Grigoriev I."/>
        </authorList>
    </citation>
    <scope>NUCLEOTIDE SEQUENCE</scope>
    <source>
        <strain evidence="1">CBS 525.71</strain>
    </source>
</reference>